<accession>A0A151TQC5</accession>
<evidence type="ECO:0008006" key="3">
    <source>
        <dbReference type="Google" id="ProtNLM"/>
    </source>
</evidence>
<protein>
    <recommendedName>
        <fullName evidence="3">Retrovirus-related Pol polyprotein from transposon TNT 1-94</fullName>
    </recommendedName>
</protein>
<dbReference type="EMBL" id="CM003605">
    <property type="protein sequence ID" value="KYP69243.1"/>
    <property type="molecule type" value="Genomic_DNA"/>
</dbReference>
<proteinExistence type="predicted"/>
<dbReference type="AlphaFoldDB" id="A0A151TQC5"/>
<sequence length="70" mass="7641">MTGDPSKFLSLKLKNEGFVTYGDNNKGKILGHGNIGNSSSSALIENVLLVDGLVMVDDYSRFTWVMFLAN</sequence>
<name>A0A151TQC5_CAJCA</name>
<keyword evidence="2" id="KW-1185">Reference proteome</keyword>
<reference evidence="1 2" key="1">
    <citation type="journal article" date="2012" name="Nat. Biotechnol.">
        <title>Draft genome sequence of pigeonpea (Cajanus cajan), an orphan legume crop of resource-poor farmers.</title>
        <authorList>
            <person name="Varshney R.K."/>
            <person name="Chen W."/>
            <person name="Li Y."/>
            <person name="Bharti A.K."/>
            <person name="Saxena R.K."/>
            <person name="Schlueter J.A."/>
            <person name="Donoghue M.T."/>
            <person name="Azam S."/>
            <person name="Fan G."/>
            <person name="Whaley A.M."/>
            <person name="Farmer A.D."/>
            <person name="Sheridan J."/>
            <person name="Iwata A."/>
            <person name="Tuteja R."/>
            <person name="Penmetsa R.V."/>
            <person name="Wu W."/>
            <person name="Upadhyaya H.D."/>
            <person name="Yang S.P."/>
            <person name="Shah T."/>
            <person name="Saxena K.B."/>
            <person name="Michael T."/>
            <person name="McCombie W.R."/>
            <person name="Yang B."/>
            <person name="Zhang G."/>
            <person name="Yang H."/>
            <person name="Wang J."/>
            <person name="Spillane C."/>
            <person name="Cook D.R."/>
            <person name="May G.D."/>
            <person name="Xu X."/>
            <person name="Jackson S.A."/>
        </authorList>
    </citation>
    <scope>NUCLEOTIDE SEQUENCE [LARGE SCALE GENOMIC DNA]</scope>
    <source>
        <strain evidence="2">cv. Asha</strain>
    </source>
</reference>
<dbReference type="Proteomes" id="UP000075243">
    <property type="component" value="Chromosome 3"/>
</dbReference>
<dbReference type="Gramene" id="C.cajan_08186.t">
    <property type="protein sequence ID" value="C.cajan_08186.t.cds1"/>
    <property type="gene ID" value="C.cajan_08186"/>
</dbReference>
<organism evidence="1 2">
    <name type="scientific">Cajanus cajan</name>
    <name type="common">Pigeon pea</name>
    <name type="synonym">Cajanus indicus</name>
    <dbReference type="NCBI Taxonomy" id="3821"/>
    <lineage>
        <taxon>Eukaryota</taxon>
        <taxon>Viridiplantae</taxon>
        <taxon>Streptophyta</taxon>
        <taxon>Embryophyta</taxon>
        <taxon>Tracheophyta</taxon>
        <taxon>Spermatophyta</taxon>
        <taxon>Magnoliopsida</taxon>
        <taxon>eudicotyledons</taxon>
        <taxon>Gunneridae</taxon>
        <taxon>Pentapetalae</taxon>
        <taxon>rosids</taxon>
        <taxon>fabids</taxon>
        <taxon>Fabales</taxon>
        <taxon>Fabaceae</taxon>
        <taxon>Papilionoideae</taxon>
        <taxon>50 kb inversion clade</taxon>
        <taxon>NPAAA clade</taxon>
        <taxon>indigoferoid/millettioid clade</taxon>
        <taxon>Phaseoleae</taxon>
        <taxon>Cajanus</taxon>
    </lineage>
</organism>
<gene>
    <name evidence="1" type="ORF">KK1_008431</name>
</gene>
<evidence type="ECO:0000313" key="2">
    <source>
        <dbReference type="Proteomes" id="UP000075243"/>
    </source>
</evidence>
<evidence type="ECO:0000313" key="1">
    <source>
        <dbReference type="EMBL" id="KYP69243.1"/>
    </source>
</evidence>